<proteinExistence type="predicted"/>
<dbReference type="EMBL" id="BAAATD010000007">
    <property type="protein sequence ID" value="GAA2610292.1"/>
    <property type="molecule type" value="Genomic_DNA"/>
</dbReference>
<organism evidence="1 2">
    <name type="scientific">Actinomadura fulvescens</name>
    <dbReference type="NCBI Taxonomy" id="46160"/>
    <lineage>
        <taxon>Bacteria</taxon>
        <taxon>Bacillati</taxon>
        <taxon>Actinomycetota</taxon>
        <taxon>Actinomycetes</taxon>
        <taxon>Streptosporangiales</taxon>
        <taxon>Thermomonosporaceae</taxon>
        <taxon>Actinomadura</taxon>
    </lineage>
</organism>
<name>A0ABN3PZT0_9ACTN</name>
<evidence type="ECO:0008006" key="3">
    <source>
        <dbReference type="Google" id="ProtNLM"/>
    </source>
</evidence>
<dbReference type="Proteomes" id="UP001501509">
    <property type="component" value="Unassembled WGS sequence"/>
</dbReference>
<evidence type="ECO:0000313" key="2">
    <source>
        <dbReference type="Proteomes" id="UP001501509"/>
    </source>
</evidence>
<keyword evidence="2" id="KW-1185">Reference proteome</keyword>
<dbReference type="InterPro" id="IPR029787">
    <property type="entry name" value="Nucleotide_cyclase"/>
</dbReference>
<comment type="caution">
    <text evidence="1">The sequence shown here is derived from an EMBL/GenBank/DDBJ whole genome shotgun (WGS) entry which is preliminary data.</text>
</comment>
<dbReference type="SUPFAM" id="SSF55073">
    <property type="entry name" value="Nucleotide cyclase"/>
    <property type="match status" value="1"/>
</dbReference>
<accession>A0ABN3PZT0</accession>
<gene>
    <name evidence="1" type="ORF">GCM10010411_50860</name>
</gene>
<dbReference type="RefSeq" id="WP_344544743.1">
    <property type="nucleotide sequence ID" value="NZ_BAAATD010000007.1"/>
</dbReference>
<reference evidence="1 2" key="1">
    <citation type="journal article" date="2019" name="Int. J. Syst. Evol. Microbiol.">
        <title>The Global Catalogue of Microorganisms (GCM) 10K type strain sequencing project: providing services to taxonomists for standard genome sequencing and annotation.</title>
        <authorList>
            <consortium name="The Broad Institute Genomics Platform"/>
            <consortium name="The Broad Institute Genome Sequencing Center for Infectious Disease"/>
            <person name="Wu L."/>
            <person name="Ma J."/>
        </authorList>
    </citation>
    <scope>NUCLEOTIDE SEQUENCE [LARGE SCALE GENOMIC DNA]</scope>
    <source>
        <strain evidence="1 2">JCM 6833</strain>
    </source>
</reference>
<evidence type="ECO:0000313" key="1">
    <source>
        <dbReference type="EMBL" id="GAA2610292.1"/>
    </source>
</evidence>
<sequence>MHDHLVPEYRVLFTVDIEDYSGRNDTEQQVLQAALSRMLDDATDAAALDRRSWERQNGGDGVYVILPAGTGVTPLMDTFVRELDAALGAYNRRRHDAAWSRLRLRMAVHIGPVHLNGAMGWPGQHAIQPARLRDSEPLRAAMATLPDADLGVIVSSEIYRDYITQGLGEPRPTLFRPVRVAVKKQSYVAYLYVPRFNLHAVDTLSPYAPDRGTEGGDPPPAARTLAPPLPAGSGGGHVNVAYGAGDAFTGDKVGGNKNTYHGDHHDG</sequence>
<protein>
    <recommendedName>
        <fullName evidence="3">Guanylate cyclase domain-containing protein</fullName>
    </recommendedName>
</protein>